<comment type="caution">
    <text evidence="2">The sequence shown here is derived from an EMBL/GenBank/DDBJ whole genome shotgun (WGS) entry which is preliminary data.</text>
</comment>
<feature type="compositionally biased region" description="Low complexity" evidence="1">
    <location>
        <begin position="42"/>
        <end position="58"/>
    </location>
</feature>
<sequence>VSDLEMTQILEQSAATASTKPTALWPEAESALQVTLEEDASKPQISQSPQSSSSASTD</sequence>
<reference evidence="2 3" key="1">
    <citation type="submission" date="2023-11" db="EMBL/GenBank/DDBJ databases">
        <title>Halocaridina rubra genome assembly.</title>
        <authorList>
            <person name="Smith C."/>
        </authorList>
    </citation>
    <scope>NUCLEOTIDE SEQUENCE [LARGE SCALE GENOMIC DNA]</scope>
    <source>
        <strain evidence="2">EP-1</strain>
        <tissue evidence="2">Whole</tissue>
    </source>
</reference>
<keyword evidence="3" id="KW-1185">Reference proteome</keyword>
<evidence type="ECO:0000256" key="1">
    <source>
        <dbReference type="SAM" id="MobiDB-lite"/>
    </source>
</evidence>
<dbReference type="AlphaFoldDB" id="A0AAN9FTX3"/>
<evidence type="ECO:0000313" key="2">
    <source>
        <dbReference type="EMBL" id="KAK7086449.1"/>
    </source>
</evidence>
<accession>A0AAN9FTX3</accession>
<organism evidence="2 3">
    <name type="scientific">Halocaridina rubra</name>
    <name type="common">Hawaiian red shrimp</name>
    <dbReference type="NCBI Taxonomy" id="373956"/>
    <lineage>
        <taxon>Eukaryota</taxon>
        <taxon>Metazoa</taxon>
        <taxon>Ecdysozoa</taxon>
        <taxon>Arthropoda</taxon>
        <taxon>Crustacea</taxon>
        <taxon>Multicrustacea</taxon>
        <taxon>Malacostraca</taxon>
        <taxon>Eumalacostraca</taxon>
        <taxon>Eucarida</taxon>
        <taxon>Decapoda</taxon>
        <taxon>Pleocyemata</taxon>
        <taxon>Caridea</taxon>
        <taxon>Atyoidea</taxon>
        <taxon>Atyidae</taxon>
        <taxon>Halocaridina</taxon>
    </lineage>
</organism>
<dbReference type="EMBL" id="JAXCGZ010000185">
    <property type="protein sequence ID" value="KAK7086449.1"/>
    <property type="molecule type" value="Genomic_DNA"/>
</dbReference>
<protein>
    <submittedName>
        <fullName evidence="2">Uncharacterized protein</fullName>
    </submittedName>
</protein>
<gene>
    <name evidence="2" type="ORF">SK128_004167</name>
</gene>
<evidence type="ECO:0000313" key="3">
    <source>
        <dbReference type="Proteomes" id="UP001381693"/>
    </source>
</evidence>
<feature type="non-terminal residue" evidence="2">
    <location>
        <position position="1"/>
    </location>
</feature>
<feature type="region of interest" description="Disordered" evidence="1">
    <location>
        <begin position="36"/>
        <end position="58"/>
    </location>
</feature>
<dbReference type="Proteomes" id="UP001381693">
    <property type="component" value="Unassembled WGS sequence"/>
</dbReference>
<name>A0AAN9FTX3_HALRR</name>
<proteinExistence type="predicted"/>